<evidence type="ECO:0000313" key="3">
    <source>
        <dbReference type="Proteomes" id="UP001597189"/>
    </source>
</evidence>
<gene>
    <name evidence="2" type="ORF">ACFQ44_05085</name>
</gene>
<feature type="transmembrane region" description="Helical" evidence="1">
    <location>
        <begin position="30"/>
        <end position="47"/>
    </location>
</feature>
<keyword evidence="1" id="KW-0812">Transmembrane</keyword>
<dbReference type="Proteomes" id="UP001597189">
    <property type="component" value="Unassembled WGS sequence"/>
</dbReference>
<organism evidence="2 3">
    <name type="scientific">Levilactobacillus lanxiensis</name>
    <dbReference type="NCBI Taxonomy" id="2799568"/>
    <lineage>
        <taxon>Bacteria</taxon>
        <taxon>Bacillati</taxon>
        <taxon>Bacillota</taxon>
        <taxon>Bacilli</taxon>
        <taxon>Lactobacillales</taxon>
        <taxon>Lactobacillaceae</taxon>
        <taxon>Levilactobacillus</taxon>
    </lineage>
</organism>
<name>A0ABW4D4K3_9LACO</name>
<protein>
    <submittedName>
        <fullName evidence="2">Uncharacterized protein</fullName>
    </submittedName>
</protein>
<keyword evidence="3" id="KW-1185">Reference proteome</keyword>
<dbReference type="EMBL" id="JBHTOD010000003">
    <property type="protein sequence ID" value="MFD1455063.1"/>
    <property type="molecule type" value="Genomic_DNA"/>
</dbReference>
<sequence>MWKLHWQLIWGFIAFLAIILTVNLKNTSWLKIGIWVVVILLGLAIAVKNRKS</sequence>
<keyword evidence="1" id="KW-1133">Transmembrane helix</keyword>
<feature type="transmembrane region" description="Helical" evidence="1">
    <location>
        <begin position="7"/>
        <end position="24"/>
    </location>
</feature>
<reference evidence="3" key="1">
    <citation type="journal article" date="2019" name="Int. J. Syst. Evol. Microbiol.">
        <title>The Global Catalogue of Microorganisms (GCM) 10K type strain sequencing project: providing services to taxonomists for standard genome sequencing and annotation.</title>
        <authorList>
            <consortium name="The Broad Institute Genomics Platform"/>
            <consortium name="The Broad Institute Genome Sequencing Center for Infectious Disease"/>
            <person name="Wu L."/>
            <person name="Ma J."/>
        </authorList>
    </citation>
    <scope>NUCLEOTIDE SEQUENCE [LARGE SCALE GENOMIC DNA]</scope>
    <source>
        <strain evidence="3">CCM 8979</strain>
    </source>
</reference>
<dbReference type="RefSeq" id="WP_203643919.1">
    <property type="nucleotide sequence ID" value="NZ_BOLN01000003.1"/>
</dbReference>
<accession>A0ABW4D4K3</accession>
<proteinExistence type="predicted"/>
<keyword evidence="1" id="KW-0472">Membrane</keyword>
<evidence type="ECO:0000256" key="1">
    <source>
        <dbReference type="SAM" id="Phobius"/>
    </source>
</evidence>
<evidence type="ECO:0000313" key="2">
    <source>
        <dbReference type="EMBL" id="MFD1455063.1"/>
    </source>
</evidence>
<comment type="caution">
    <text evidence="2">The sequence shown here is derived from an EMBL/GenBank/DDBJ whole genome shotgun (WGS) entry which is preliminary data.</text>
</comment>